<comment type="caution">
    <text evidence="1">The sequence shown here is derived from an EMBL/GenBank/DDBJ whole genome shotgun (WGS) entry which is preliminary data.</text>
</comment>
<protein>
    <recommendedName>
        <fullName evidence="3">WYL domain-containing protein</fullName>
    </recommendedName>
</protein>
<keyword evidence="2" id="KW-1185">Reference proteome</keyword>
<dbReference type="EMBL" id="JAELXS010000009">
    <property type="protein sequence ID" value="MBJ6123094.1"/>
    <property type="molecule type" value="Genomic_DNA"/>
</dbReference>
<dbReference type="RefSeq" id="WP_199039888.1">
    <property type="nucleotide sequence ID" value="NZ_JAELXS010000009.1"/>
</dbReference>
<dbReference type="Proteomes" id="UP000640426">
    <property type="component" value="Unassembled WGS sequence"/>
</dbReference>
<evidence type="ECO:0008006" key="3">
    <source>
        <dbReference type="Google" id="ProtNLM"/>
    </source>
</evidence>
<gene>
    <name evidence="1" type="ORF">JAO74_14955</name>
</gene>
<evidence type="ECO:0000313" key="2">
    <source>
        <dbReference type="Proteomes" id="UP000640426"/>
    </source>
</evidence>
<evidence type="ECO:0000313" key="1">
    <source>
        <dbReference type="EMBL" id="MBJ6123094.1"/>
    </source>
</evidence>
<sequence>MSSAIERPAASPPPSPAVIFEAIVKQLAVAATYNRGDVTLAPHVIYTRHDEIYVDATTLERDGKPPKEEKMGSFKLAGLGALRITPRRFSASTLHNPGDPRYEGTVLMAIEPN</sequence>
<organism evidence="1 2">
    <name type="scientific">Sphingomonas mollis</name>
    <dbReference type="NCBI Taxonomy" id="2795726"/>
    <lineage>
        <taxon>Bacteria</taxon>
        <taxon>Pseudomonadati</taxon>
        <taxon>Pseudomonadota</taxon>
        <taxon>Alphaproteobacteria</taxon>
        <taxon>Sphingomonadales</taxon>
        <taxon>Sphingomonadaceae</taxon>
        <taxon>Sphingomonas</taxon>
    </lineage>
</organism>
<reference evidence="2" key="1">
    <citation type="submission" date="2020-12" db="EMBL/GenBank/DDBJ databases">
        <title>Hymenobacter sp.</title>
        <authorList>
            <person name="Kim M.K."/>
        </authorList>
    </citation>
    <scope>NUCLEOTIDE SEQUENCE [LARGE SCALE GENOMIC DNA]</scope>
    <source>
        <strain evidence="2">BT553</strain>
    </source>
</reference>
<name>A0ABS0XSV2_9SPHN</name>
<accession>A0ABS0XSV2</accession>
<proteinExistence type="predicted"/>